<sequence length="286" mass="32805">MLLRIKNNAKYIFTCFTAISSIVFGLLSILQMFVNWDIFGMKNDDTKCKIAIFCFILVSCMVFALIQFIFFSNSKSIFLKDEVEILVKYGDLLKIAFPKKSKGDKIVVIAVNRCFDTVINQDIIKADSMHGQFLKLFVADNLARQRLDNAIDASLQEFGTPYETLNRSDKRYGKLKRYPLGSVARIDGENGITFFLLALTKFDLDCVAHCNKHEYVECLLRLFEYYDAHGQGRDIYLYPMGTKMARTGLSKKEALETTVTLTKISKEHLRAKTTIVVDRRNKNDYP</sequence>
<evidence type="ECO:0000313" key="4">
    <source>
        <dbReference type="Proteomes" id="UP000092574"/>
    </source>
</evidence>
<protein>
    <recommendedName>
        <fullName evidence="2">Thoeris protein ThsA Macro domain-containing protein</fullName>
    </recommendedName>
</protein>
<reference evidence="3" key="1">
    <citation type="submission" date="2017-04" db="EMBL/GenBank/DDBJ databases">
        <title>Complete Genome Sequences of Twelve Strains of a Stable Defined Moderately Diverse Mouse Microbiota 2 (sDMDMm2).</title>
        <authorList>
            <person name="Uchimura Y."/>
            <person name="Wyss M."/>
            <person name="Brugiroux S."/>
            <person name="Limenitakis J.P."/>
            <person name="Stecher B."/>
            <person name="McCoy K.D."/>
            <person name="Macpherson A.J."/>
        </authorList>
    </citation>
    <scope>NUCLEOTIDE SEQUENCE</scope>
    <source>
        <strain evidence="3">YL58</strain>
    </source>
</reference>
<dbReference type="InterPro" id="IPR045535">
    <property type="entry name" value="ThsA_Macro"/>
</dbReference>
<feature type="domain" description="Thoeris protein ThsA Macro" evidence="2">
    <location>
        <begin position="85"/>
        <end position="277"/>
    </location>
</feature>
<proteinExistence type="predicted"/>
<keyword evidence="1" id="KW-0472">Membrane</keyword>
<evidence type="ECO:0000259" key="2">
    <source>
        <dbReference type="Pfam" id="PF20016"/>
    </source>
</evidence>
<dbReference type="RefSeq" id="WP_065542962.1">
    <property type="nucleotide sequence ID" value="NZ_CP015405.2"/>
</dbReference>
<keyword evidence="1" id="KW-0812">Transmembrane</keyword>
<keyword evidence="4" id="KW-1185">Reference proteome</keyword>
<evidence type="ECO:0000256" key="1">
    <source>
        <dbReference type="SAM" id="Phobius"/>
    </source>
</evidence>
<dbReference type="AlphaFoldDB" id="A0A1C7IB32"/>
<gene>
    <name evidence="3" type="ORF">A4V09_14140</name>
</gene>
<feature type="transmembrane region" description="Helical" evidence="1">
    <location>
        <begin position="12"/>
        <end position="30"/>
    </location>
</feature>
<dbReference type="STRING" id="1796616.A4V09_14140"/>
<dbReference type="Proteomes" id="UP000092574">
    <property type="component" value="Chromosome"/>
</dbReference>
<name>A0A1C7IB32_9FIRM</name>
<dbReference type="Pfam" id="PF20016">
    <property type="entry name" value="ThsA_Macro"/>
    <property type="match status" value="1"/>
</dbReference>
<feature type="transmembrane region" description="Helical" evidence="1">
    <location>
        <begin position="50"/>
        <end position="71"/>
    </location>
</feature>
<dbReference type="KEGG" id="byl:A4V09_14140"/>
<accession>A0A1C7IB32</accession>
<organism evidence="3 4">
    <name type="scientific">Blautia pseudococcoides</name>
    <dbReference type="NCBI Taxonomy" id="1796616"/>
    <lineage>
        <taxon>Bacteria</taxon>
        <taxon>Bacillati</taxon>
        <taxon>Bacillota</taxon>
        <taxon>Clostridia</taxon>
        <taxon>Lachnospirales</taxon>
        <taxon>Lachnospiraceae</taxon>
        <taxon>Blautia</taxon>
    </lineage>
</organism>
<keyword evidence="1" id="KW-1133">Transmembrane helix</keyword>
<dbReference type="OrthoDB" id="2047964at2"/>
<evidence type="ECO:0000313" key="3">
    <source>
        <dbReference type="EMBL" id="ANU76805.1"/>
    </source>
</evidence>
<dbReference type="EMBL" id="CP015405">
    <property type="protein sequence ID" value="ANU76805.1"/>
    <property type="molecule type" value="Genomic_DNA"/>
</dbReference>